<keyword evidence="2 8" id="KW-0813">Transport</keyword>
<evidence type="ECO:0000256" key="2">
    <source>
        <dbReference type="ARBA" id="ARBA00022448"/>
    </source>
</evidence>
<accession>A0A9D9IWG8</accession>
<feature type="domain" description="TonB-dependent receptor-like beta-barrel" evidence="10">
    <location>
        <begin position="394"/>
        <end position="812"/>
    </location>
</feature>
<gene>
    <name evidence="12" type="ORF">IAB80_10455</name>
</gene>
<evidence type="ECO:0000256" key="4">
    <source>
        <dbReference type="ARBA" id="ARBA00022692"/>
    </source>
</evidence>
<reference evidence="12" key="1">
    <citation type="submission" date="2020-10" db="EMBL/GenBank/DDBJ databases">
        <authorList>
            <person name="Gilroy R."/>
        </authorList>
    </citation>
    <scope>NUCLEOTIDE SEQUENCE</scope>
    <source>
        <strain evidence="12">2478</strain>
    </source>
</reference>
<dbReference type="InterPro" id="IPR023996">
    <property type="entry name" value="TonB-dep_OMP_SusC/RagA"/>
</dbReference>
<dbReference type="AlphaFoldDB" id="A0A9D9IWG8"/>
<evidence type="ECO:0000256" key="1">
    <source>
        <dbReference type="ARBA" id="ARBA00004571"/>
    </source>
</evidence>
<evidence type="ECO:0000256" key="7">
    <source>
        <dbReference type="ARBA" id="ARBA00023237"/>
    </source>
</evidence>
<dbReference type="InterPro" id="IPR039426">
    <property type="entry name" value="TonB-dep_rcpt-like"/>
</dbReference>
<dbReference type="InterPro" id="IPR036942">
    <property type="entry name" value="Beta-barrel_TonB_sf"/>
</dbReference>
<evidence type="ECO:0000256" key="3">
    <source>
        <dbReference type="ARBA" id="ARBA00022452"/>
    </source>
</evidence>
<keyword evidence="5 9" id="KW-0798">TonB box</keyword>
<dbReference type="SUPFAM" id="SSF49464">
    <property type="entry name" value="Carboxypeptidase regulatory domain-like"/>
    <property type="match status" value="1"/>
</dbReference>
<dbReference type="InterPro" id="IPR012910">
    <property type="entry name" value="Plug_dom"/>
</dbReference>
<evidence type="ECO:0000256" key="6">
    <source>
        <dbReference type="ARBA" id="ARBA00023136"/>
    </source>
</evidence>
<dbReference type="EMBL" id="JADILZ010000102">
    <property type="protein sequence ID" value="MBO8479291.1"/>
    <property type="molecule type" value="Genomic_DNA"/>
</dbReference>
<dbReference type="SUPFAM" id="SSF56935">
    <property type="entry name" value="Porins"/>
    <property type="match status" value="1"/>
</dbReference>
<evidence type="ECO:0000256" key="5">
    <source>
        <dbReference type="ARBA" id="ARBA00023077"/>
    </source>
</evidence>
<dbReference type="Gene3D" id="2.170.130.10">
    <property type="entry name" value="TonB-dependent receptor, plug domain"/>
    <property type="match status" value="1"/>
</dbReference>
<evidence type="ECO:0000313" key="13">
    <source>
        <dbReference type="Proteomes" id="UP000823771"/>
    </source>
</evidence>
<dbReference type="Proteomes" id="UP000823771">
    <property type="component" value="Unassembled WGS sequence"/>
</dbReference>
<dbReference type="Gene3D" id="2.40.170.20">
    <property type="entry name" value="TonB-dependent receptor, beta-barrel domain"/>
    <property type="match status" value="1"/>
</dbReference>
<evidence type="ECO:0000256" key="9">
    <source>
        <dbReference type="RuleBase" id="RU003357"/>
    </source>
</evidence>
<keyword evidence="3 8" id="KW-1134">Transmembrane beta strand</keyword>
<comment type="subcellular location">
    <subcellularLocation>
        <location evidence="1 8">Cell outer membrane</location>
        <topology evidence="1 8">Multi-pass membrane protein</topology>
    </subcellularLocation>
</comment>
<dbReference type="InterPro" id="IPR000531">
    <property type="entry name" value="Beta-barrel_TonB"/>
</dbReference>
<dbReference type="GO" id="GO:0009279">
    <property type="term" value="C:cell outer membrane"/>
    <property type="evidence" value="ECO:0007669"/>
    <property type="project" value="UniProtKB-SubCell"/>
</dbReference>
<feature type="domain" description="TonB-dependent receptor plug" evidence="11">
    <location>
        <begin position="96"/>
        <end position="203"/>
    </location>
</feature>
<dbReference type="InterPro" id="IPR008969">
    <property type="entry name" value="CarboxyPept-like_regulatory"/>
</dbReference>
<dbReference type="NCBIfam" id="TIGR04057">
    <property type="entry name" value="SusC_RagA_signa"/>
    <property type="match status" value="1"/>
</dbReference>
<keyword evidence="12" id="KW-0675">Receptor</keyword>
<evidence type="ECO:0000256" key="8">
    <source>
        <dbReference type="PROSITE-ProRule" id="PRU01360"/>
    </source>
</evidence>
<proteinExistence type="inferred from homology"/>
<dbReference type="Pfam" id="PF07715">
    <property type="entry name" value="Plug"/>
    <property type="match status" value="1"/>
</dbReference>
<dbReference type="Pfam" id="PF00593">
    <property type="entry name" value="TonB_dep_Rec_b-barrel"/>
    <property type="match status" value="1"/>
</dbReference>
<dbReference type="InterPro" id="IPR037066">
    <property type="entry name" value="Plug_dom_sf"/>
</dbReference>
<keyword evidence="7 8" id="KW-0998">Cell outer membrane</keyword>
<reference evidence="12" key="2">
    <citation type="journal article" date="2021" name="PeerJ">
        <title>Extensive microbial diversity within the chicken gut microbiome revealed by metagenomics and culture.</title>
        <authorList>
            <person name="Gilroy R."/>
            <person name="Ravi A."/>
            <person name="Getino M."/>
            <person name="Pursley I."/>
            <person name="Horton D.L."/>
            <person name="Alikhan N.F."/>
            <person name="Baker D."/>
            <person name="Gharbi K."/>
            <person name="Hall N."/>
            <person name="Watson M."/>
            <person name="Adriaenssens E.M."/>
            <person name="Foster-Nyarko E."/>
            <person name="Jarju S."/>
            <person name="Secka A."/>
            <person name="Antonio M."/>
            <person name="Oren A."/>
            <person name="Chaudhuri R.R."/>
            <person name="La Ragione R."/>
            <person name="Hildebrand F."/>
            <person name="Pallen M.J."/>
        </authorList>
    </citation>
    <scope>NUCLEOTIDE SEQUENCE</scope>
    <source>
        <strain evidence="12">2478</strain>
    </source>
</reference>
<evidence type="ECO:0000259" key="11">
    <source>
        <dbReference type="Pfam" id="PF07715"/>
    </source>
</evidence>
<comment type="similarity">
    <text evidence="8 9">Belongs to the TonB-dependent receptor family.</text>
</comment>
<sequence length="1016" mass="113641">MAEQSSVCPGVVKDISGAPLAGVAVSVKGTVNGVSTDLDGKFSLSGVETGDIILIQSIGYKTVEVTWDGNPLDITLEEDKELLDEVVVVGYGTQRKADLTGAVSSVKMDDILGSRPVTSVQDALMGQIPDLQITRSSGTPGDGYTISVRGATGTINGDSSPLILVDNVPADMSLLNPEDVESVTVLKDASSAAIYGARAAFGVILITTKKGSQGRFTVNYSNNFSFSTPWDLPQKASPLETVMAYKDLGWTNHPNYGQNIDTWLNYLNEYRTNPSLYPDGYATDDTGRRYDLRETDLIRGMMDKFGFQQTHNISAQGGSDKVSYRIGFGYLNENGVVVTDKDSYDRYNVSSYIRSDALKWLVPELDIKFAKADQSTLGDTRIFNTAIWFPSYHPTGYMDLDGESYPYNTPYNFAQLSYPSTNTTENTRVTGRVTIKPFKNFNIVGEYTYDISAKEAESFNPVFEFARGQDYALEASTTPENSKYTYSNTRNTRNNLNIYGDYTLEVKKHYFKAMVGFSQERYWSSTRSMDKANMINQDLPSISGGVGEDHAADSFSEYSIRSGFYRLNYTYDEKYMLTASGRYDGSSKFPKNSRFGFFPSFSAGWRLSRENFMKWSDLVLDNLTLRASWGNIGNQNIGAYAYIPEMAAGKSGWIAGDKPTYTVGAPALVSADFTWERVQTLNFGVDLNMFDNRFSAIFDWYQRDTKGMLAEGVELPAVLGAAAPLENVANLRTKGWGLQVNWRDHIGEVNYNIGFTLSDRNTYITKINNEIGLLSEYYVGQNINEQWGYVTDRYYTEADFDADGNLLPGIPVVEGYTPNPGDVLYKDFNNDGLINSGDNTLGNPGDQKIIGDRSRHYQYGITGGLSWKGISFSFILQGVGQRDMWNDSNLFWPFADADATIFKSQLDYWTPERTDAYFPRVYEKATGNTKANRMKQTKYKLNGAYLNIKNITLSYTFPRELTRKFYVERLSVFFSGEDLYSFDHLENGLHPEAGNTARGWTYPFMRKFSFGVQITL</sequence>
<protein>
    <submittedName>
        <fullName evidence="12">TonB-dependent receptor</fullName>
    </submittedName>
</protein>
<dbReference type="NCBIfam" id="TIGR04056">
    <property type="entry name" value="OMP_RagA_SusC"/>
    <property type="match status" value="1"/>
</dbReference>
<organism evidence="12 13">
    <name type="scientific">Candidatus Cryptobacteroides excrementipullorum</name>
    <dbReference type="NCBI Taxonomy" id="2840761"/>
    <lineage>
        <taxon>Bacteria</taxon>
        <taxon>Pseudomonadati</taxon>
        <taxon>Bacteroidota</taxon>
        <taxon>Bacteroidia</taxon>
        <taxon>Bacteroidales</taxon>
        <taxon>Candidatus Cryptobacteroides</taxon>
    </lineage>
</organism>
<name>A0A9D9IWG8_9BACT</name>
<keyword evidence="6 8" id="KW-0472">Membrane</keyword>
<comment type="caution">
    <text evidence="12">The sequence shown here is derived from an EMBL/GenBank/DDBJ whole genome shotgun (WGS) entry which is preliminary data.</text>
</comment>
<dbReference type="PROSITE" id="PS52016">
    <property type="entry name" value="TONB_DEPENDENT_REC_3"/>
    <property type="match status" value="1"/>
</dbReference>
<keyword evidence="4 8" id="KW-0812">Transmembrane</keyword>
<dbReference type="InterPro" id="IPR023997">
    <property type="entry name" value="TonB-dep_OMP_SusC/RagA_CS"/>
</dbReference>
<evidence type="ECO:0000313" key="12">
    <source>
        <dbReference type="EMBL" id="MBO8479291.1"/>
    </source>
</evidence>
<evidence type="ECO:0000259" key="10">
    <source>
        <dbReference type="Pfam" id="PF00593"/>
    </source>
</evidence>
<dbReference type="Pfam" id="PF13715">
    <property type="entry name" value="CarbopepD_reg_2"/>
    <property type="match status" value="1"/>
</dbReference>
<dbReference type="Gene3D" id="2.60.40.1120">
    <property type="entry name" value="Carboxypeptidase-like, regulatory domain"/>
    <property type="match status" value="1"/>
</dbReference>